<feature type="repeat" description="PPR" evidence="3">
    <location>
        <begin position="221"/>
        <end position="255"/>
    </location>
</feature>
<dbReference type="Gene3D" id="1.25.40.10">
    <property type="entry name" value="Tetratricopeptide repeat domain"/>
    <property type="match status" value="5"/>
</dbReference>
<feature type="repeat" description="PPR" evidence="3">
    <location>
        <begin position="93"/>
        <end position="128"/>
    </location>
</feature>
<feature type="repeat" description="PPR" evidence="3">
    <location>
        <begin position="361"/>
        <end position="395"/>
    </location>
</feature>
<keyword evidence="5" id="KW-1185">Reference proteome</keyword>
<dbReference type="PANTHER" id="PTHR47936:SF1">
    <property type="entry name" value="PENTATRICOPEPTIDE REPEAT-CONTAINING PROTEIN GUN1, CHLOROPLASTIC"/>
    <property type="match status" value="1"/>
</dbReference>
<dbReference type="NCBIfam" id="TIGR00756">
    <property type="entry name" value="PPR"/>
    <property type="match status" value="9"/>
</dbReference>
<evidence type="ECO:0000256" key="3">
    <source>
        <dbReference type="PROSITE-ProRule" id="PRU00708"/>
    </source>
</evidence>
<evidence type="ECO:0000256" key="1">
    <source>
        <dbReference type="ARBA" id="ARBA00007626"/>
    </source>
</evidence>
<dbReference type="PROSITE" id="PS51375">
    <property type="entry name" value="PPR"/>
    <property type="match status" value="10"/>
</dbReference>
<feature type="repeat" description="PPR" evidence="3">
    <location>
        <begin position="256"/>
        <end position="290"/>
    </location>
</feature>
<dbReference type="GO" id="GO:0031930">
    <property type="term" value="P:mitochondria-nucleus signaling pathway"/>
    <property type="evidence" value="ECO:0007669"/>
    <property type="project" value="TreeGrafter"/>
</dbReference>
<reference evidence="5" key="1">
    <citation type="journal article" date="2018" name="Gigascience">
        <title>Genome assembly of the Pink Ipe (Handroanthus impetiginosus, Bignoniaceae), a highly valued, ecologically keystone Neotropical timber forest tree.</title>
        <authorList>
            <person name="Silva-Junior O.B."/>
            <person name="Grattapaglia D."/>
            <person name="Novaes E."/>
            <person name="Collevatti R.G."/>
        </authorList>
    </citation>
    <scope>NUCLEOTIDE SEQUENCE [LARGE SCALE GENOMIC DNA]</scope>
    <source>
        <strain evidence="5">cv. UFG-1</strain>
    </source>
</reference>
<dbReference type="Proteomes" id="UP000231279">
    <property type="component" value="Unassembled WGS sequence"/>
</dbReference>
<comment type="caution">
    <text evidence="4">The sequence shown here is derived from an EMBL/GenBank/DDBJ whole genome shotgun (WGS) entry which is preliminary data.</text>
</comment>
<dbReference type="GO" id="GO:0010019">
    <property type="term" value="P:chloroplast-nucleus signaling pathway"/>
    <property type="evidence" value="ECO:0007669"/>
    <property type="project" value="TreeGrafter"/>
</dbReference>
<feature type="repeat" description="PPR" evidence="3">
    <location>
        <begin position="424"/>
        <end position="458"/>
    </location>
</feature>
<proteinExistence type="inferred from homology"/>
<dbReference type="STRING" id="429701.A0A2G9I6B7"/>
<evidence type="ECO:0008006" key="6">
    <source>
        <dbReference type="Google" id="ProtNLM"/>
    </source>
</evidence>
<feature type="repeat" description="PPR" evidence="3">
    <location>
        <begin position="459"/>
        <end position="493"/>
    </location>
</feature>
<dbReference type="PANTHER" id="PTHR47936">
    <property type="entry name" value="PPR_LONG DOMAIN-CONTAINING PROTEIN"/>
    <property type="match status" value="1"/>
</dbReference>
<feature type="repeat" description="PPR" evidence="3">
    <location>
        <begin position="291"/>
        <end position="325"/>
    </location>
</feature>
<keyword evidence="2" id="KW-0677">Repeat</keyword>
<dbReference type="OrthoDB" id="185373at2759"/>
<dbReference type="InterPro" id="IPR011990">
    <property type="entry name" value="TPR-like_helical_dom_sf"/>
</dbReference>
<dbReference type="Pfam" id="PF13041">
    <property type="entry name" value="PPR_2"/>
    <property type="match status" value="4"/>
</dbReference>
<dbReference type="Pfam" id="PF12854">
    <property type="entry name" value="PPR_1"/>
    <property type="match status" value="2"/>
</dbReference>
<dbReference type="GO" id="GO:0009507">
    <property type="term" value="C:chloroplast"/>
    <property type="evidence" value="ECO:0007669"/>
    <property type="project" value="TreeGrafter"/>
</dbReference>
<comment type="similarity">
    <text evidence="1">Belongs to the PPR family. P subfamily.</text>
</comment>
<evidence type="ECO:0000313" key="4">
    <source>
        <dbReference type="EMBL" id="PIN25305.1"/>
    </source>
</evidence>
<protein>
    <recommendedName>
        <fullName evidence="6">Pentacotripeptide-repeat region of PRORP domain-containing protein</fullName>
    </recommendedName>
</protein>
<name>A0A2G9I6B7_9LAMI</name>
<evidence type="ECO:0000256" key="2">
    <source>
        <dbReference type="ARBA" id="ARBA00022737"/>
    </source>
</evidence>
<feature type="repeat" description="PPR" evidence="3">
    <location>
        <begin position="494"/>
        <end position="528"/>
    </location>
</feature>
<dbReference type="InterPro" id="IPR002885">
    <property type="entry name" value="PPR_rpt"/>
</dbReference>
<evidence type="ECO:0000313" key="5">
    <source>
        <dbReference type="Proteomes" id="UP000231279"/>
    </source>
</evidence>
<feature type="repeat" description="PPR" evidence="3">
    <location>
        <begin position="163"/>
        <end position="197"/>
    </location>
</feature>
<feature type="repeat" description="PPR" evidence="3">
    <location>
        <begin position="326"/>
        <end position="360"/>
    </location>
</feature>
<organism evidence="4 5">
    <name type="scientific">Handroanthus impetiginosus</name>
    <dbReference type="NCBI Taxonomy" id="429701"/>
    <lineage>
        <taxon>Eukaryota</taxon>
        <taxon>Viridiplantae</taxon>
        <taxon>Streptophyta</taxon>
        <taxon>Embryophyta</taxon>
        <taxon>Tracheophyta</taxon>
        <taxon>Spermatophyta</taxon>
        <taxon>Magnoliopsida</taxon>
        <taxon>eudicotyledons</taxon>
        <taxon>Gunneridae</taxon>
        <taxon>Pentapetalae</taxon>
        <taxon>asterids</taxon>
        <taxon>lamiids</taxon>
        <taxon>Lamiales</taxon>
        <taxon>Bignoniaceae</taxon>
        <taxon>Crescentiina</taxon>
        <taxon>Tabebuia alliance</taxon>
        <taxon>Handroanthus</taxon>
    </lineage>
</organism>
<dbReference type="AlphaFoldDB" id="A0A2G9I6B7"/>
<sequence length="544" mass="61199">MSGTSHEALTLLSKMLKAPPLKALSLFTSSTHHNIHHTPQSVSIIIHHLLSFNMISHAQSVILQFLSGKITSPLFTTSSLLSYLTHNCKLLNSILVYETIISAHVKAELPMEEVLVLFDEMADRGLVPTSNTFNDVLKFLIKSNGFEKAWWVFEKNKRKVGLDVYTFGILIKGCCDDGDVNRGFEVLSEMCSMGLSPNVVGEVEKAKKLFLEMGDVGLVANQYTYTVLINGFFKKGLKKDGFELYEKMKGEGALPDLHTYNSVLHAYCTNGDMHNAFELFDEMRHREVTGNVVTYNILIEGLCLQRRVGEANKLVGEMRRRGLNPNIRTYNMLIDGYCRAGMLDKALNLFDQLKSFGLPPSVITYNVLIAGCSINENSLQVLDFVREMEERGISPSKVTYTILIDFFKALQVLSNMKRANLVADVCTYGVLIKGWCNQGNMKEASKLLKMLGEMKFEPSDVIYNTMIYGYCREGSSYKALKLLREMAENGMTPNEASYNMTIQVLWGDGKWEEAQNLLSGMIKSGLRPSDTHFDMMYKAKPINM</sequence>
<dbReference type="EMBL" id="NKXS01000268">
    <property type="protein sequence ID" value="PIN25305.1"/>
    <property type="molecule type" value="Genomic_DNA"/>
</dbReference>
<gene>
    <name evidence="4" type="ORF">CDL12_01955</name>
</gene>
<accession>A0A2G9I6B7</accession>